<reference evidence="1" key="3">
    <citation type="journal article" date="2006" name="Plant Mol. Biol.">
        <title>Features of Arabidopsis genes and genome discovered using full-length cDNAs.</title>
        <authorList>
            <person name="Alexandrov N.N."/>
            <person name="Troukhan M.E."/>
            <person name="Brover V.V."/>
            <person name="Tatarinova T."/>
            <person name="Flavell R.B."/>
            <person name="Feldmann K.A."/>
        </authorList>
    </citation>
    <scope>NUCLEOTIDE SEQUENCE</scope>
</reference>
<reference evidence="1" key="2">
    <citation type="submission" date="2002-03" db="EMBL/GenBank/DDBJ databases">
        <authorList>
            <person name="Brover V."/>
            <person name="Troukhan M."/>
            <person name="Alexandrov N."/>
            <person name="Lu Y.-P."/>
            <person name="Flavell R."/>
            <person name="Feldmann K."/>
        </authorList>
    </citation>
    <scope>NUCLEOTIDE SEQUENCE</scope>
</reference>
<sequence length="76" mass="8469">MSQTLPKGYECLFANHLPRMADCIKFHLQNISPLNRLPESPKRPIKSLAITSRTAAASIATEPSVFTFVYGGFEEE</sequence>
<reference evidence="1" key="1">
    <citation type="journal article" date="2002" name="Genome Biol.">
        <title>Full-length messenger RNA sequences greatly improve genome annotation.</title>
        <authorList>
            <person name="Haas B.J."/>
            <person name="Volfovsky N."/>
            <person name="Town C.D."/>
            <person name="Troukhan M."/>
            <person name="Alexandrov N."/>
            <person name="Feldmann K.A."/>
            <person name="Flavell R.B."/>
            <person name="White O."/>
            <person name="Salzberg S.L."/>
        </authorList>
    </citation>
    <scope>NUCLEOTIDE SEQUENCE</scope>
</reference>
<evidence type="ECO:0000313" key="1">
    <source>
        <dbReference type="EMBL" id="AAM64376.1"/>
    </source>
</evidence>
<dbReference type="AlphaFoldDB" id="Q8LCZ5"/>
<name>Q8LCZ5_ARATH</name>
<accession>Q8LCZ5</accession>
<proteinExistence type="evidence at transcript level"/>
<dbReference type="EMBL" id="AY086304">
    <property type="protein sequence ID" value="AAM64376.1"/>
    <property type="molecule type" value="mRNA"/>
</dbReference>
<protein>
    <submittedName>
        <fullName evidence="1">Uncharacterized protein</fullName>
    </submittedName>
</protein>
<organism evidence="1">
    <name type="scientific">Arabidopsis thaliana</name>
    <name type="common">Mouse-ear cress</name>
    <dbReference type="NCBI Taxonomy" id="3702"/>
    <lineage>
        <taxon>Eukaryota</taxon>
        <taxon>Viridiplantae</taxon>
        <taxon>Streptophyta</taxon>
        <taxon>Embryophyta</taxon>
        <taxon>Tracheophyta</taxon>
        <taxon>Spermatophyta</taxon>
        <taxon>Magnoliopsida</taxon>
        <taxon>eudicotyledons</taxon>
        <taxon>Gunneridae</taxon>
        <taxon>Pentapetalae</taxon>
        <taxon>rosids</taxon>
        <taxon>malvids</taxon>
        <taxon>Brassicales</taxon>
        <taxon>Brassicaceae</taxon>
        <taxon>Camelineae</taxon>
        <taxon>Arabidopsis</taxon>
    </lineage>
</organism>